<reference evidence="1" key="1">
    <citation type="submission" date="2019-11" db="EMBL/GenBank/DDBJ databases">
        <authorList>
            <person name="Feng L."/>
        </authorList>
    </citation>
    <scope>NUCLEOTIDE SEQUENCE</scope>
    <source>
        <strain evidence="1">ElimosumLFYP34</strain>
    </source>
</reference>
<sequence length="176" mass="20645">MNCKQITPKTETDKKAFKPWCGSCALKQEDRILGSFETLPAIDKRIELCFLEKQLDALQQVYEEKARIYLRETEPTPPSENRLMEEELECSVEHLVKKLQAQGLDIGLHAFYAWLRKKGYIRYQKNRKLTQVPTQKALDEIIMLDEDRIRITLFGQLLFAKMLFEEHGMDPKAVRL</sequence>
<organism evidence="1">
    <name type="scientific">Eubacterium limosum</name>
    <dbReference type="NCBI Taxonomy" id="1736"/>
    <lineage>
        <taxon>Bacteria</taxon>
        <taxon>Bacillati</taxon>
        <taxon>Bacillota</taxon>
        <taxon>Clostridia</taxon>
        <taxon>Eubacteriales</taxon>
        <taxon>Eubacteriaceae</taxon>
        <taxon>Eubacterium</taxon>
    </lineage>
</organism>
<protein>
    <submittedName>
        <fullName evidence="1">Uncharacterized protein</fullName>
    </submittedName>
</protein>
<name>A0A6N3ELI3_EUBLI</name>
<evidence type="ECO:0000313" key="1">
    <source>
        <dbReference type="EMBL" id="VYU39343.1"/>
    </source>
</evidence>
<dbReference type="EMBL" id="CACRTR010000011">
    <property type="protein sequence ID" value="VYU39343.1"/>
    <property type="molecule type" value="Genomic_DNA"/>
</dbReference>
<accession>A0A6N3ELI3</accession>
<dbReference type="AlphaFoldDB" id="A0A6N3ELI3"/>
<gene>
    <name evidence="1" type="ORF">ELLFYP34_03451</name>
</gene>
<proteinExistence type="predicted"/>